<reference evidence="2" key="2">
    <citation type="submission" date="2022-01" db="EMBL/GenBank/DDBJ databases">
        <authorList>
            <person name="Yamashiro T."/>
            <person name="Shiraishi A."/>
            <person name="Satake H."/>
            <person name="Nakayama K."/>
        </authorList>
    </citation>
    <scope>NUCLEOTIDE SEQUENCE</scope>
</reference>
<organism evidence="2 3">
    <name type="scientific">Tanacetum coccineum</name>
    <dbReference type="NCBI Taxonomy" id="301880"/>
    <lineage>
        <taxon>Eukaryota</taxon>
        <taxon>Viridiplantae</taxon>
        <taxon>Streptophyta</taxon>
        <taxon>Embryophyta</taxon>
        <taxon>Tracheophyta</taxon>
        <taxon>Spermatophyta</taxon>
        <taxon>Magnoliopsida</taxon>
        <taxon>eudicotyledons</taxon>
        <taxon>Gunneridae</taxon>
        <taxon>Pentapetalae</taxon>
        <taxon>asterids</taxon>
        <taxon>campanulids</taxon>
        <taxon>Asterales</taxon>
        <taxon>Asteraceae</taxon>
        <taxon>Asteroideae</taxon>
        <taxon>Anthemideae</taxon>
        <taxon>Anthemidinae</taxon>
        <taxon>Tanacetum</taxon>
    </lineage>
</organism>
<keyword evidence="3" id="KW-1185">Reference proteome</keyword>
<dbReference type="CDD" id="cd09272">
    <property type="entry name" value="RNase_HI_RT_Ty1"/>
    <property type="match status" value="1"/>
</dbReference>
<reference evidence="2" key="1">
    <citation type="journal article" date="2022" name="Int. J. Mol. Sci.">
        <title>Draft Genome of Tanacetum Coccineum: Genomic Comparison of Closely Related Tanacetum-Family Plants.</title>
        <authorList>
            <person name="Yamashiro T."/>
            <person name="Shiraishi A."/>
            <person name="Nakayama K."/>
            <person name="Satake H."/>
        </authorList>
    </citation>
    <scope>NUCLEOTIDE SEQUENCE</scope>
</reference>
<evidence type="ECO:0000313" key="2">
    <source>
        <dbReference type="EMBL" id="GJT94564.1"/>
    </source>
</evidence>
<feature type="region of interest" description="Disordered" evidence="1">
    <location>
        <begin position="804"/>
        <end position="854"/>
    </location>
</feature>
<accession>A0ABQ5I448</accession>
<sequence length="1135" mass="127703">MSSYNHFGCSWCGGPFNGGNCPGCSNVGSGNEFVYDPNPYSYNETPNFFNQPPQPQYETYSCELCGNDSHYGFDCPPRLPLVYEQEPCYNQNFSDNYYPQNSPSFSQQYLCCENCGGPHESFQCQPMNQNHFEHNSNYSGFDQPPQYSINHQEDLNQQRISDVHVIWDKLEESNNEILNMVRSFCEMVIQRKQAANISTHTPEPSRHFNFTCDDDDDDEEYSIPLKDMPQISPSIALAPVSSIMEPEDSLIMGNEELSTIPEKESDEFIKSSVEDLIPIPRESEDTSGSDSESVLPSSDDFSPIFEEKSMTFSNPLFDSNNDFTSSDDESLSDEDVLEDDIECEDSYDSNLDESTFLVTPLSDSNEDEFFTPRDDVELLLHYDPSISVFSILLFLPQGQRNSGRVQRIENKAKTVRGTVHTRWQVRGTVHVRWQYEVATAGQSERDTCPSACVSTRPALKSTLRQLIRVFRYLKEPSIWVFGYLKGTPSWHLNNIRRRRHAGCLDTRRSTMAVQFLGDKLVSWSSKKQTSTSISSTEAEYIAMSGCCAQILWMRSQLSDYGFAYNRIPLYCDNKSAIVSFLPLSLLQQSSALRSNTHRLRHHFIREQVEKGVVELYFVRTKYQLVDIFTKALPRERFKFILLRLSMKCMKPEILKSLQDDQDEYTDWLQNTMADAEHAPAMAPPVRTDEHILPRIRWVPIGKSNCYLNEEKSQPSPIYKIDVDILKQTNFFRAFTAFINNTVLLIFNNSGITICIDSHLKFSAKGSKREVFGMTIPNELINDVIRGADYYDAYLEKVAKTSERYNSRNLKAAPTKKSKPAPAKPQEKKRKPVSEPSEVSPLAKRAKAGKVVKKRTVKSSKQLVDEFIDEGVPAAKPRLEDTEEAILQKVLEESLTDAYPTQRGPLPPVVFRETDTGKLQPLPEVPGKGKEKVGEEQAAQVLLHLQTPKKKSPAEQYIFQRHTPVPSEPAGHEESSSLYAELGLSGSDTESDEGMPPVVRSGAQDEGQAGPDPGKLDEGQAGPNPDDVAESQPLPTLSVLAGPNLEHSDVETTDASSQPQPEHMDEGFTATAYPNIQENLKLTTNEQVIPEEPASSTGTLSSLQLLGKDFSFGDQFFNDKLNLSDAENGEVDSTDT</sequence>
<dbReference type="PANTHER" id="PTHR11439:SF509">
    <property type="entry name" value="RNA-DIRECTED DNA POLYMERASE"/>
    <property type="match status" value="1"/>
</dbReference>
<feature type="compositionally biased region" description="Basic residues" evidence="1">
    <location>
        <begin position="843"/>
        <end position="854"/>
    </location>
</feature>
<name>A0ABQ5I448_9ASTR</name>
<evidence type="ECO:0008006" key="4">
    <source>
        <dbReference type="Google" id="ProtNLM"/>
    </source>
</evidence>
<evidence type="ECO:0000313" key="3">
    <source>
        <dbReference type="Proteomes" id="UP001151760"/>
    </source>
</evidence>
<protein>
    <recommendedName>
        <fullName evidence="4">Copia protein</fullName>
    </recommendedName>
</protein>
<proteinExistence type="predicted"/>
<feature type="compositionally biased region" description="Acidic residues" evidence="1">
    <location>
        <begin position="325"/>
        <end position="334"/>
    </location>
</feature>
<dbReference type="Proteomes" id="UP001151760">
    <property type="component" value="Unassembled WGS sequence"/>
</dbReference>
<comment type="caution">
    <text evidence="2">The sequence shown here is derived from an EMBL/GenBank/DDBJ whole genome shotgun (WGS) entry which is preliminary data.</text>
</comment>
<dbReference type="EMBL" id="BQNB010020307">
    <property type="protein sequence ID" value="GJT94564.1"/>
    <property type="molecule type" value="Genomic_DNA"/>
</dbReference>
<gene>
    <name evidence="2" type="ORF">Tco_1090082</name>
</gene>
<evidence type="ECO:0000256" key="1">
    <source>
        <dbReference type="SAM" id="MobiDB-lite"/>
    </source>
</evidence>
<dbReference type="PANTHER" id="PTHR11439">
    <property type="entry name" value="GAG-POL-RELATED RETROTRANSPOSON"/>
    <property type="match status" value="1"/>
</dbReference>
<feature type="region of interest" description="Disordered" evidence="1">
    <location>
        <begin position="897"/>
        <end position="1072"/>
    </location>
</feature>
<feature type="region of interest" description="Disordered" evidence="1">
    <location>
        <begin position="280"/>
        <end position="300"/>
    </location>
</feature>
<feature type="region of interest" description="Disordered" evidence="1">
    <location>
        <begin position="312"/>
        <end position="334"/>
    </location>
</feature>